<dbReference type="PANTHER" id="PTHR43653:SF1">
    <property type="entry name" value="CYTOCHROME C-TYPE BIOGENESIS PROTEIN CCMF"/>
    <property type="match status" value="1"/>
</dbReference>
<evidence type="ECO:0000256" key="4">
    <source>
        <dbReference type="ARBA" id="ARBA00023128"/>
    </source>
</evidence>
<dbReference type="Proteomes" id="UP001497512">
    <property type="component" value="Chromosome 2"/>
</dbReference>
<feature type="domain" description="Cytochrome c assembly protein" evidence="6">
    <location>
        <begin position="7"/>
        <end position="94"/>
    </location>
</feature>
<comment type="similarity">
    <text evidence="2">Belongs to the CcmF/CycK/Ccl1/NrfE/CcsA family.</text>
</comment>
<dbReference type="InterPro" id="IPR003569">
    <property type="entry name" value="Cyt_c_biogenesis_plant"/>
</dbReference>
<sequence>MDIAFFFLIFLLASSNPFVRISFICTKSLAELNPVLQDPILAIHPPCIYAGYVASAIGFRLCLSRIMNAIFALYLLMQKEGRAEDNQMLGAFLIEARVTSKLITQENANEIIKNKFKNPSSLHSSFAFMLLHNRSLLVLCRHLAASFLLWPEEPFRKRKRAKHVVHKANNMSLHFGWTRGANKVVFGPKYHWWKQIQIWILTCCLYSFSHFT</sequence>
<dbReference type="PANTHER" id="PTHR43653">
    <property type="entry name" value="CYTOCHROME C ASSEMBLY PROTEIN-RELATED"/>
    <property type="match status" value="1"/>
</dbReference>
<feature type="chain" id="PRO_5046020227" description="Cytochrome c assembly protein domain-containing protein" evidence="5">
    <location>
        <begin position="16"/>
        <end position="212"/>
    </location>
</feature>
<dbReference type="InterPro" id="IPR003567">
    <property type="entry name" value="Cyt_c_biogenesis"/>
</dbReference>
<evidence type="ECO:0000259" key="6">
    <source>
        <dbReference type="Pfam" id="PF01578"/>
    </source>
</evidence>
<gene>
    <name evidence="7" type="ORF">CSSPTR1EN2_LOCUS12737</name>
</gene>
<protein>
    <recommendedName>
        <fullName evidence="6">Cytochrome c assembly protein domain-containing protein</fullName>
    </recommendedName>
</protein>
<evidence type="ECO:0000256" key="3">
    <source>
        <dbReference type="ARBA" id="ARBA00022748"/>
    </source>
</evidence>
<dbReference type="PRINTS" id="PR01412">
    <property type="entry name" value="CCBSBIOGNSIS"/>
</dbReference>
<evidence type="ECO:0000256" key="1">
    <source>
        <dbReference type="ARBA" id="ARBA00004173"/>
    </source>
</evidence>
<evidence type="ECO:0000256" key="5">
    <source>
        <dbReference type="SAM" id="SignalP"/>
    </source>
</evidence>
<evidence type="ECO:0000313" key="7">
    <source>
        <dbReference type="EMBL" id="CAK9215449.1"/>
    </source>
</evidence>
<feature type="signal peptide" evidence="5">
    <location>
        <begin position="1"/>
        <end position="15"/>
    </location>
</feature>
<dbReference type="InterPro" id="IPR002541">
    <property type="entry name" value="Cyt_c_assembly"/>
</dbReference>
<keyword evidence="3" id="KW-0201">Cytochrome c-type biogenesis</keyword>
<reference evidence="7" key="1">
    <citation type="submission" date="2024-02" db="EMBL/GenBank/DDBJ databases">
        <authorList>
            <consortium name="ELIXIR-Norway"/>
            <consortium name="Elixir Norway"/>
        </authorList>
    </citation>
    <scope>NUCLEOTIDE SEQUENCE</scope>
</reference>
<dbReference type="EMBL" id="OZ019894">
    <property type="protein sequence ID" value="CAK9215449.1"/>
    <property type="molecule type" value="Genomic_DNA"/>
</dbReference>
<keyword evidence="5" id="KW-0732">Signal</keyword>
<dbReference type="Pfam" id="PF01578">
    <property type="entry name" value="Cytochrom_C_asm"/>
    <property type="match status" value="1"/>
</dbReference>
<organism evidence="7 8">
    <name type="scientific">Sphagnum troendelagicum</name>
    <dbReference type="NCBI Taxonomy" id="128251"/>
    <lineage>
        <taxon>Eukaryota</taxon>
        <taxon>Viridiplantae</taxon>
        <taxon>Streptophyta</taxon>
        <taxon>Embryophyta</taxon>
        <taxon>Bryophyta</taxon>
        <taxon>Sphagnophytina</taxon>
        <taxon>Sphagnopsida</taxon>
        <taxon>Sphagnales</taxon>
        <taxon>Sphagnaceae</taxon>
        <taxon>Sphagnum</taxon>
    </lineage>
</organism>
<dbReference type="PRINTS" id="PR01410">
    <property type="entry name" value="CCBIOGENESIS"/>
</dbReference>
<name>A0ABP0UCB2_9BRYO</name>
<evidence type="ECO:0000313" key="8">
    <source>
        <dbReference type="Proteomes" id="UP001497512"/>
    </source>
</evidence>
<evidence type="ECO:0000256" key="2">
    <source>
        <dbReference type="ARBA" id="ARBA00009186"/>
    </source>
</evidence>
<keyword evidence="8" id="KW-1185">Reference proteome</keyword>
<comment type="subcellular location">
    <subcellularLocation>
        <location evidence="1">Mitochondrion</location>
    </subcellularLocation>
</comment>
<accession>A0ABP0UCB2</accession>
<proteinExistence type="inferred from homology"/>
<keyword evidence="4" id="KW-0496">Mitochondrion</keyword>